<evidence type="ECO:0000256" key="14">
    <source>
        <dbReference type="ARBA" id="ARBA00068837"/>
    </source>
</evidence>
<gene>
    <name evidence="17" type="ORF">BE221DRAFT_203673</name>
</gene>
<dbReference type="SUPFAM" id="SSF56112">
    <property type="entry name" value="Protein kinase-like (PK-like)"/>
    <property type="match status" value="1"/>
</dbReference>
<dbReference type="GO" id="GO:0030490">
    <property type="term" value="P:maturation of SSU-rRNA"/>
    <property type="evidence" value="ECO:0007669"/>
    <property type="project" value="TreeGrafter"/>
</dbReference>
<evidence type="ECO:0000259" key="16">
    <source>
        <dbReference type="SMART" id="SM00090"/>
    </source>
</evidence>
<evidence type="ECO:0000256" key="13">
    <source>
        <dbReference type="ARBA" id="ARBA00068353"/>
    </source>
</evidence>
<dbReference type="InterPro" id="IPR015285">
    <property type="entry name" value="RIO2_wHTH_N"/>
</dbReference>
<feature type="region of interest" description="Disordered" evidence="15">
    <location>
        <begin position="325"/>
        <end position="372"/>
    </location>
</feature>
<keyword evidence="9" id="KW-0067">ATP-binding</keyword>
<comment type="catalytic activity">
    <reaction evidence="12">
        <text>L-seryl-[protein] + ATP = O-phospho-L-seryl-[protein] + ADP + H(+)</text>
        <dbReference type="Rhea" id="RHEA:17989"/>
        <dbReference type="Rhea" id="RHEA-COMP:9863"/>
        <dbReference type="Rhea" id="RHEA-COMP:11604"/>
        <dbReference type="ChEBI" id="CHEBI:15378"/>
        <dbReference type="ChEBI" id="CHEBI:29999"/>
        <dbReference type="ChEBI" id="CHEBI:30616"/>
        <dbReference type="ChEBI" id="CHEBI:83421"/>
        <dbReference type="ChEBI" id="CHEBI:456216"/>
        <dbReference type="EC" id="2.7.11.1"/>
    </reaction>
</comment>
<dbReference type="SUPFAM" id="SSF46785">
    <property type="entry name" value="Winged helix' DNA-binding domain"/>
    <property type="match status" value="1"/>
</dbReference>
<proteinExistence type="inferred from homology"/>
<evidence type="ECO:0000256" key="3">
    <source>
        <dbReference type="ARBA" id="ARBA00012513"/>
    </source>
</evidence>
<evidence type="ECO:0000256" key="11">
    <source>
        <dbReference type="ARBA" id="ARBA00047899"/>
    </source>
</evidence>
<comment type="cofactor">
    <cofactor evidence="1">
        <name>Mg(2+)</name>
        <dbReference type="ChEBI" id="CHEBI:18420"/>
    </cofactor>
</comment>
<dbReference type="Pfam" id="PF09202">
    <property type="entry name" value="Rio2_N"/>
    <property type="match status" value="1"/>
</dbReference>
<comment type="catalytic activity">
    <reaction evidence="11">
        <text>L-threonyl-[protein] + ATP = O-phospho-L-threonyl-[protein] + ADP + H(+)</text>
        <dbReference type="Rhea" id="RHEA:46608"/>
        <dbReference type="Rhea" id="RHEA-COMP:11060"/>
        <dbReference type="Rhea" id="RHEA-COMP:11605"/>
        <dbReference type="ChEBI" id="CHEBI:15378"/>
        <dbReference type="ChEBI" id="CHEBI:30013"/>
        <dbReference type="ChEBI" id="CHEBI:30616"/>
        <dbReference type="ChEBI" id="CHEBI:61977"/>
        <dbReference type="ChEBI" id="CHEBI:456216"/>
        <dbReference type="EC" id="2.7.11.1"/>
    </reaction>
</comment>
<dbReference type="EC" id="2.7.11.1" evidence="3"/>
<feature type="compositionally biased region" description="Basic and acidic residues" evidence="15">
    <location>
        <begin position="332"/>
        <end position="342"/>
    </location>
</feature>
<dbReference type="AlphaFoldDB" id="A0A1Y5INK8"/>
<keyword evidence="6" id="KW-0479">Metal-binding</keyword>
<feature type="compositionally biased region" description="Basic and acidic residues" evidence="15">
    <location>
        <begin position="444"/>
        <end position="463"/>
    </location>
</feature>
<evidence type="ECO:0000256" key="7">
    <source>
        <dbReference type="ARBA" id="ARBA00022741"/>
    </source>
</evidence>
<evidence type="ECO:0000256" key="15">
    <source>
        <dbReference type="SAM" id="MobiDB-lite"/>
    </source>
</evidence>
<dbReference type="eggNOG" id="KOG2268">
    <property type="taxonomic scope" value="Eukaryota"/>
</dbReference>
<feature type="compositionally biased region" description="Basic residues" evidence="15">
    <location>
        <begin position="506"/>
        <end position="516"/>
    </location>
</feature>
<dbReference type="PANTHER" id="PTHR45852:SF1">
    <property type="entry name" value="SERINE_THREONINE-PROTEIN KINASE RIO2"/>
    <property type="match status" value="1"/>
</dbReference>
<evidence type="ECO:0000256" key="1">
    <source>
        <dbReference type="ARBA" id="ARBA00001946"/>
    </source>
</evidence>
<accession>A0A1Y5INK8</accession>
<dbReference type="GO" id="GO:0046872">
    <property type="term" value="F:metal ion binding"/>
    <property type="evidence" value="ECO:0007669"/>
    <property type="project" value="UniProtKB-KW"/>
</dbReference>
<protein>
    <recommendedName>
        <fullName evidence="13">Serine/threonine-protein kinase RIO2</fullName>
        <ecNumber evidence="3">2.7.11.1</ecNumber>
    </recommendedName>
    <alternativeName>
        <fullName evidence="14">Serine/threonine-protein kinase rio2</fullName>
    </alternativeName>
</protein>
<evidence type="ECO:0000256" key="4">
    <source>
        <dbReference type="ARBA" id="ARBA00022527"/>
    </source>
</evidence>
<dbReference type="Gene3D" id="1.10.510.10">
    <property type="entry name" value="Transferase(Phosphotransferase) domain 1"/>
    <property type="match status" value="1"/>
</dbReference>
<dbReference type="Pfam" id="PF01163">
    <property type="entry name" value="RIO1"/>
    <property type="match status" value="1"/>
</dbReference>
<dbReference type="GO" id="GO:0030688">
    <property type="term" value="C:preribosome, small subunit precursor"/>
    <property type="evidence" value="ECO:0007669"/>
    <property type="project" value="TreeGrafter"/>
</dbReference>
<dbReference type="Proteomes" id="UP000195557">
    <property type="component" value="Unassembled WGS sequence"/>
</dbReference>
<evidence type="ECO:0000256" key="9">
    <source>
        <dbReference type="ARBA" id="ARBA00022840"/>
    </source>
</evidence>
<dbReference type="InterPro" id="IPR036390">
    <property type="entry name" value="WH_DNA-bd_sf"/>
</dbReference>
<evidence type="ECO:0000256" key="5">
    <source>
        <dbReference type="ARBA" id="ARBA00022679"/>
    </source>
</evidence>
<comment type="similarity">
    <text evidence="2">Belongs to the protein kinase superfamily. RIO-type Ser/Thr kinase family.</text>
</comment>
<name>A0A1Y5INK8_OSTTA</name>
<dbReference type="InterPro" id="IPR030484">
    <property type="entry name" value="Rio2"/>
</dbReference>
<evidence type="ECO:0000256" key="8">
    <source>
        <dbReference type="ARBA" id="ARBA00022777"/>
    </source>
</evidence>
<dbReference type="InterPro" id="IPR011009">
    <property type="entry name" value="Kinase-like_dom_sf"/>
</dbReference>
<evidence type="ECO:0000256" key="2">
    <source>
        <dbReference type="ARBA" id="ARBA00009196"/>
    </source>
</evidence>
<feature type="domain" description="RIO kinase" evidence="16">
    <location>
        <begin position="64"/>
        <end position="296"/>
    </location>
</feature>
<sequence length="526" mass="60391">MKFDVNVLRYLEKDTWRVLVATEMGMKNHEIVPVQLINAIAGLKRGGGYKHIKELLKHKLVHHENRDYDGYRLTPLGYDFLALKAFVNRGTISGVGRKIGVGKESDVYEVVDEDGRTMALKLHRLGRTSFRDVKSKRDYLGRRTSYNWLYLSRLAALKEHQFMVALWEYGFPVPEPIDCNRHAVLMSVVRGAPLRQVRNPEQPGEIYRECMVNIAKLAQHGLVHCDYNEFNLMLNDKKKLVIIDFPQMVSTSHHNAEDLFIRDVECLHRFFVRHWDYRAEDDPLGEPDPDFKTLVSEASGLQQIDVQLRASGFTRTQMKELDDYNEQALGDGRSESSDRDIELLSEDESESDDEADEREEVEEEVADEPEYEMNLNEEEIAVLAAQVQAAMDGDDDMTKRGTYDQEVVPMQQFNHRKFEEPSVTDSDGSGERPRVPKHSSAPKTTKELRKERKAAEKRLKEETASMLSVDPVAAAQAIRERLKLEKNRKATRQNNKVGAPKVNHSKEKHGRGHKEKLSKTVDSFWG</sequence>
<dbReference type="FunFam" id="3.30.200.20:FF:000052">
    <property type="entry name" value="Serine/threonine-protein kinase RIO2"/>
    <property type="match status" value="1"/>
</dbReference>
<dbReference type="GO" id="GO:0005524">
    <property type="term" value="F:ATP binding"/>
    <property type="evidence" value="ECO:0007669"/>
    <property type="project" value="UniProtKB-KW"/>
</dbReference>
<dbReference type="SMART" id="SM00090">
    <property type="entry name" value="RIO"/>
    <property type="match status" value="1"/>
</dbReference>
<keyword evidence="7" id="KW-0547">Nucleotide-binding</keyword>
<dbReference type="InterPro" id="IPR036388">
    <property type="entry name" value="WH-like_DNA-bd_sf"/>
</dbReference>
<dbReference type="GO" id="GO:0004674">
    <property type="term" value="F:protein serine/threonine kinase activity"/>
    <property type="evidence" value="ECO:0007669"/>
    <property type="project" value="UniProtKB-KW"/>
</dbReference>
<feature type="compositionally biased region" description="Acidic residues" evidence="15">
    <location>
        <begin position="343"/>
        <end position="372"/>
    </location>
</feature>
<keyword evidence="5" id="KW-0808">Transferase</keyword>
<reference evidence="17" key="1">
    <citation type="submission" date="2017-04" db="EMBL/GenBank/DDBJ databases">
        <title>Population genomics of picophytoplankton unveils novel chromosome hypervariability.</title>
        <authorList>
            <consortium name="DOE Joint Genome Institute"/>
            <person name="Blanc-Mathieu R."/>
            <person name="Krasovec M."/>
            <person name="Hebrard M."/>
            <person name="Yau S."/>
            <person name="Desgranges E."/>
            <person name="Martin J."/>
            <person name="Schackwitz W."/>
            <person name="Kuo A."/>
            <person name="Salin G."/>
            <person name="Donnadieu C."/>
            <person name="Desdevises Y."/>
            <person name="Sanchez-Ferandin S."/>
            <person name="Moreau H."/>
            <person name="Rivals E."/>
            <person name="Grigoriev I.V."/>
            <person name="Grimsley N."/>
            <person name="Eyre-Walker A."/>
            <person name="Piganeau G."/>
        </authorList>
    </citation>
    <scope>NUCLEOTIDE SEQUENCE [LARGE SCALE GENOMIC DNA]</scope>
    <source>
        <strain evidence="17">RCC 1115</strain>
    </source>
</reference>
<keyword evidence="10" id="KW-0460">Magnesium</keyword>
<dbReference type="GO" id="GO:0005634">
    <property type="term" value="C:nucleus"/>
    <property type="evidence" value="ECO:0007669"/>
    <property type="project" value="TreeGrafter"/>
</dbReference>
<feature type="region of interest" description="Disordered" evidence="15">
    <location>
        <begin position="480"/>
        <end position="526"/>
    </location>
</feature>
<dbReference type="PANTHER" id="PTHR45852">
    <property type="entry name" value="SER/THR-PROTEIN KINASE RIO2"/>
    <property type="match status" value="1"/>
</dbReference>
<dbReference type="FunFam" id="1.10.10.10:FF:000053">
    <property type="entry name" value="Serine/threonine-protein kinase RIO2"/>
    <property type="match status" value="1"/>
</dbReference>
<keyword evidence="8 17" id="KW-0418">Kinase</keyword>
<dbReference type="Gene3D" id="3.30.200.20">
    <property type="entry name" value="Phosphorylase Kinase, domain 1"/>
    <property type="match status" value="1"/>
</dbReference>
<dbReference type="CDD" id="cd05144">
    <property type="entry name" value="RIO2_C"/>
    <property type="match status" value="1"/>
</dbReference>
<feature type="region of interest" description="Disordered" evidence="15">
    <location>
        <begin position="386"/>
        <end position="463"/>
    </location>
</feature>
<dbReference type="Gene3D" id="1.10.10.10">
    <property type="entry name" value="Winged helix-like DNA-binding domain superfamily/Winged helix DNA-binding domain"/>
    <property type="match status" value="1"/>
</dbReference>
<keyword evidence="4" id="KW-0723">Serine/threonine-protein kinase</keyword>
<dbReference type="InterPro" id="IPR018934">
    <property type="entry name" value="RIO_dom"/>
</dbReference>
<organism evidence="17">
    <name type="scientific">Ostreococcus tauri</name>
    <name type="common">Marine green alga</name>
    <dbReference type="NCBI Taxonomy" id="70448"/>
    <lineage>
        <taxon>Eukaryota</taxon>
        <taxon>Viridiplantae</taxon>
        <taxon>Chlorophyta</taxon>
        <taxon>Mamiellophyceae</taxon>
        <taxon>Mamiellales</taxon>
        <taxon>Bathycoccaceae</taxon>
        <taxon>Ostreococcus</taxon>
    </lineage>
</organism>
<dbReference type="InterPro" id="IPR000687">
    <property type="entry name" value="RIO_kinase"/>
</dbReference>
<evidence type="ECO:0000313" key="17">
    <source>
        <dbReference type="EMBL" id="OUS48525.1"/>
    </source>
</evidence>
<dbReference type="EMBL" id="KZ155774">
    <property type="protein sequence ID" value="OUS48525.1"/>
    <property type="molecule type" value="Genomic_DNA"/>
</dbReference>
<evidence type="ECO:0000256" key="6">
    <source>
        <dbReference type="ARBA" id="ARBA00022723"/>
    </source>
</evidence>
<evidence type="ECO:0000256" key="10">
    <source>
        <dbReference type="ARBA" id="ARBA00022842"/>
    </source>
</evidence>
<dbReference type="GO" id="GO:0005829">
    <property type="term" value="C:cytosol"/>
    <property type="evidence" value="ECO:0007669"/>
    <property type="project" value="TreeGrafter"/>
</dbReference>
<evidence type="ECO:0000256" key="12">
    <source>
        <dbReference type="ARBA" id="ARBA00048679"/>
    </source>
</evidence>